<dbReference type="Proteomes" id="UP001300604">
    <property type="component" value="Chromosome"/>
</dbReference>
<reference evidence="3" key="2">
    <citation type="submission" date="2024-06" db="EMBL/GenBank/DDBJ databases">
        <title>Caproicibacterium argilliputei sp. nov, a novel caproic acid producing anaerobic bacterium isolated from pit mud.</title>
        <authorList>
            <person name="Zeng C."/>
        </authorList>
    </citation>
    <scope>NUCLEOTIDE SEQUENCE [LARGE SCALE GENOMIC DNA]</scope>
    <source>
        <strain evidence="3">ZCY20-5</strain>
    </source>
</reference>
<keyword evidence="1" id="KW-0812">Transmembrane</keyword>
<dbReference type="EMBL" id="CP135996">
    <property type="protein sequence ID" value="WOC33427.1"/>
    <property type="molecule type" value="Genomic_DNA"/>
</dbReference>
<evidence type="ECO:0000256" key="1">
    <source>
        <dbReference type="SAM" id="Phobius"/>
    </source>
</evidence>
<evidence type="ECO:0000313" key="2">
    <source>
        <dbReference type="EMBL" id="WOC33427.1"/>
    </source>
</evidence>
<name>A0AA97DD99_9FIRM</name>
<evidence type="ECO:0000313" key="3">
    <source>
        <dbReference type="Proteomes" id="UP001300604"/>
    </source>
</evidence>
<organism evidence="2 3">
    <name type="scientific">Caproicibacterium argilliputei</name>
    <dbReference type="NCBI Taxonomy" id="3030016"/>
    <lineage>
        <taxon>Bacteria</taxon>
        <taxon>Bacillati</taxon>
        <taxon>Bacillota</taxon>
        <taxon>Clostridia</taxon>
        <taxon>Eubacteriales</taxon>
        <taxon>Oscillospiraceae</taxon>
        <taxon>Caproicibacterium</taxon>
    </lineage>
</organism>
<accession>A0AA97DD99</accession>
<gene>
    <name evidence="2" type="ORF">PXC00_06065</name>
</gene>
<dbReference type="KEGG" id="carl:PXC00_06065"/>
<protein>
    <recommendedName>
        <fullName evidence="4">BIG2 domain-containing protein</fullName>
    </recommendedName>
</protein>
<reference evidence="3" key="3">
    <citation type="submission" date="2024-06" db="EMBL/GenBank/DDBJ databases">
        <authorList>
            <person name="Zeng C."/>
        </authorList>
    </citation>
    <scope>NUCLEOTIDE SEQUENCE [LARGE SCALE GENOMIC DNA]</scope>
    <source>
        <strain evidence="3">ZCY20-5</strain>
    </source>
</reference>
<dbReference type="Gene3D" id="2.60.40.1080">
    <property type="match status" value="1"/>
</dbReference>
<dbReference type="AlphaFoldDB" id="A0AA97DD99"/>
<keyword evidence="1" id="KW-1133">Transmembrane helix</keyword>
<keyword evidence="3" id="KW-1185">Reference proteome</keyword>
<sequence length="457" mass="50547">MGFIYVFSQIYYIILADNVKKRGECIIMKICPYCNFQNENAAKTCAQCGHMFKTQMGKKDLTPVFKDTTSNHAAPDTNSTKRNRLKNPRPRKIAFIAVVSFVSILFIALFCSTSLSRQNPDSITILNGNNIIDLKNDAPISINAHPDKFSSKSFECISSNPSVATVSFNTYSGNLIVSPAAEGDTKVKITYTASNGEQKTSNEISLTIVDKELAKKKAATVDQQIKNIGAVSLEHEDLVEIAYDSYLQLNNYAKGLVKEKNELDFAQLKLSELATATAEPVIKEIDSIGKVTKDCRNKVKSIRSQFNLLSKTAQSQVSNYDTLTQAETALKQIDEQEKKQQATASFKKGCAAFDYKSIARQPDNFIGKKAKFTGQVAQVIEDLSGTALRVNVTEDEYGLWSNTVYVRYSYPESSSPRILEDDIITMYGTLDGLETYTSTLGASVTIPALNAQYIDIQ</sequence>
<proteinExistence type="predicted"/>
<keyword evidence="1" id="KW-0472">Membrane</keyword>
<dbReference type="RefSeq" id="WP_275845826.1">
    <property type="nucleotide sequence ID" value="NZ_CP135996.1"/>
</dbReference>
<reference evidence="2 3" key="1">
    <citation type="submission" date="2024-06" db="EMBL/GenBank/DDBJ databases">
        <title>Caproicibacterium argilliputei sp. nov, a novel caproic acid producing anaerobic bacterium isolated from pit mud.</title>
        <authorList>
            <person name="Xia S."/>
        </authorList>
    </citation>
    <scope>NUCLEOTIDE SEQUENCE [LARGE SCALE GENOMIC DNA]</scope>
    <source>
        <strain evidence="2 3">ZCY20-5</strain>
    </source>
</reference>
<evidence type="ECO:0008006" key="4">
    <source>
        <dbReference type="Google" id="ProtNLM"/>
    </source>
</evidence>
<feature type="transmembrane region" description="Helical" evidence="1">
    <location>
        <begin position="93"/>
        <end position="115"/>
    </location>
</feature>